<dbReference type="GO" id="GO:0000785">
    <property type="term" value="C:chromatin"/>
    <property type="evidence" value="ECO:0007669"/>
    <property type="project" value="EnsemblFungi"/>
</dbReference>
<dbReference type="PIRSF" id="PIRSF016325">
    <property type="entry name" value="Phstyr_phstse_ac"/>
    <property type="match status" value="1"/>
</dbReference>
<evidence type="ECO:0000256" key="9">
    <source>
        <dbReference type="RuleBase" id="RU361210"/>
    </source>
</evidence>
<dbReference type="GO" id="GO:0008160">
    <property type="term" value="F:protein tyrosine phosphatase activator activity"/>
    <property type="evidence" value="ECO:0007669"/>
    <property type="project" value="TreeGrafter"/>
</dbReference>
<evidence type="ECO:0000313" key="11">
    <source>
        <dbReference type="EMBL" id="CCK72834.1"/>
    </source>
</evidence>
<dbReference type="eggNOG" id="KOG2867">
    <property type="taxonomic scope" value="Eukaryota"/>
</dbReference>
<dbReference type="SUPFAM" id="SSF140984">
    <property type="entry name" value="PTPA-like"/>
    <property type="match status" value="1"/>
</dbReference>
<dbReference type="InterPro" id="IPR043170">
    <property type="entry name" value="PTPA_C_lid"/>
</dbReference>
<dbReference type="InterPro" id="IPR004327">
    <property type="entry name" value="Phstyr_phstse_ac"/>
</dbReference>
<proteinExistence type="inferred from homology"/>
<dbReference type="RefSeq" id="XP_022467078.1">
    <property type="nucleotide sequence ID" value="XM_022610821.1"/>
</dbReference>
<accession>J7SAK9</accession>
<sequence>MIPGTLGTGERAQLPLDVEHAVFRQPQKRIFDSQTTATFQESVALARIRFHIEKYMRMMRGDTSGGISASVARMLQILDRLDALVDETPPLVGPRRYGNLACRDWHDKVDSSLPGLTSQVDCLAGGGACIEAEYYLRNSFGSKIRLDYGTGHELSFLAFVAALDMMSQPRGITPVELSRLWDRYYRLVRRLIVDYNLEPAGSHGVWGLDDHFHLAYLWGASQFANNPVGVQPRDVLSGVIPGRDDAPANFLVEAIGFVKSVKHGPFWENSPMLNDILSGVSSWRKIQRGLFRMYNAEVLNKFPVVQHFWFGTAFFPWTSVRDGTPLPVYEQSADTEQETFDSGAPPGPGTTTLPALDTSTMASVPSRRPAMGPPAGRQVNKFIQHTTASHRDRLRR</sequence>
<organism evidence="11 12">
    <name type="scientific">Huiozyma naganishii (strain ATCC MYA-139 / BCRC 22969 / CBS 8797 / KCTC 17520 / NBRC 10181 / NCYC 3082 / Yp74L-3)</name>
    <name type="common">Yeast</name>
    <name type="synonym">Kazachstania naganishii</name>
    <dbReference type="NCBI Taxonomy" id="1071383"/>
    <lineage>
        <taxon>Eukaryota</taxon>
        <taxon>Fungi</taxon>
        <taxon>Dikarya</taxon>
        <taxon>Ascomycota</taxon>
        <taxon>Saccharomycotina</taxon>
        <taxon>Saccharomycetes</taxon>
        <taxon>Saccharomycetales</taxon>
        <taxon>Saccharomycetaceae</taxon>
        <taxon>Huiozyma</taxon>
    </lineage>
</organism>
<dbReference type="GO" id="GO:0006914">
    <property type="term" value="P:autophagy"/>
    <property type="evidence" value="ECO:0007669"/>
    <property type="project" value="EnsemblFungi"/>
</dbReference>
<evidence type="ECO:0000256" key="4">
    <source>
        <dbReference type="ARBA" id="ARBA00011019"/>
    </source>
</evidence>
<dbReference type="GeneID" id="34528607"/>
<dbReference type="HOGENOM" id="CLU_030733_2_1_1"/>
<keyword evidence="7 9" id="KW-0413">Isomerase</keyword>
<keyword evidence="8" id="KW-0539">Nucleus</keyword>
<evidence type="ECO:0000256" key="2">
    <source>
        <dbReference type="ARBA" id="ARBA00004123"/>
    </source>
</evidence>
<keyword evidence="5 9" id="KW-0963">Cytoplasm</keyword>
<evidence type="ECO:0000256" key="8">
    <source>
        <dbReference type="ARBA" id="ARBA00023242"/>
    </source>
</evidence>
<dbReference type="KEGG" id="kng:KNAG_0L02170"/>
<dbReference type="GO" id="GO:0003755">
    <property type="term" value="F:peptidyl-prolyl cis-trans isomerase activity"/>
    <property type="evidence" value="ECO:0007669"/>
    <property type="project" value="UniProtKB-KW"/>
</dbReference>
<keyword evidence="6 9" id="KW-0697">Rotamase</keyword>
<dbReference type="STRING" id="1071383.J7SAK9"/>
<dbReference type="EMBL" id="HE978325">
    <property type="protein sequence ID" value="CCK72834.1"/>
    <property type="molecule type" value="Genomic_DNA"/>
</dbReference>
<dbReference type="PANTHER" id="PTHR10012:SF3">
    <property type="entry name" value="SERINE_THREONINE-PROTEIN PHOSPHATASE 2A ACTIVATOR 1"/>
    <property type="match status" value="1"/>
</dbReference>
<dbReference type="GO" id="GO:0000082">
    <property type="term" value="P:G1/S transition of mitotic cell cycle"/>
    <property type="evidence" value="ECO:0007669"/>
    <property type="project" value="EnsemblFungi"/>
</dbReference>
<dbReference type="EC" id="5.2.1.8" evidence="9"/>
<gene>
    <name evidence="11" type="primary">KNAG0L02170</name>
    <name evidence="11" type="ordered locus">KNAG_0L02170</name>
</gene>
<dbReference type="OrthoDB" id="16120at2759"/>
<reference evidence="12" key="2">
    <citation type="submission" date="2012-08" db="EMBL/GenBank/DDBJ databases">
        <title>Genome sequence of Kazachstania naganishii.</title>
        <authorList>
            <person name="Gordon J.L."/>
            <person name="Armisen D."/>
            <person name="Proux-Wera E."/>
            <person name="OhEigeartaigh S.S."/>
            <person name="Byrne K.P."/>
            <person name="Wolfe K.H."/>
        </authorList>
    </citation>
    <scope>NUCLEOTIDE SEQUENCE [LARGE SCALE GENOMIC DNA]</scope>
    <source>
        <strain evidence="12">ATCC MYA-139 / BCRC 22969 / CBS 8797 / CCRC 22969 / KCTC 17520 / NBRC 10181 / NCYC 3082</strain>
    </source>
</reference>
<comment type="function">
    <text evidence="9">PPIases accelerate the folding of proteins. It catalyzes the cis-trans isomerization of proline imidic peptide bonds in oligopeptides.</text>
</comment>
<dbReference type="OMA" id="IHESQDV"/>
<dbReference type="PANTHER" id="PTHR10012">
    <property type="entry name" value="SERINE/THREONINE-PROTEIN PHOSPHATASE 2A REGULATORY SUBUNIT B"/>
    <property type="match status" value="1"/>
</dbReference>
<protein>
    <recommendedName>
        <fullName evidence="9">Serine/threonine-protein phosphatase 2A activator</fullName>
        <ecNumber evidence="9">5.2.1.8</ecNumber>
    </recommendedName>
    <alternativeName>
        <fullName evidence="9">Phosphotyrosyl phosphatase activator</fullName>
    </alternativeName>
</protein>
<dbReference type="Gene3D" id="1.20.120.1150">
    <property type="match status" value="1"/>
</dbReference>
<evidence type="ECO:0000256" key="1">
    <source>
        <dbReference type="ARBA" id="ARBA00000971"/>
    </source>
</evidence>
<evidence type="ECO:0000256" key="5">
    <source>
        <dbReference type="ARBA" id="ARBA00022490"/>
    </source>
</evidence>
<comment type="similarity">
    <text evidence="4 9">Belongs to the PTPA-type PPIase family.</text>
</comment>
<evidence type="ECO:0000256" key="7">
    <source>
        <dbReference type="ARBA" id="ARBA00023235"/>
    </source>
</evidence>
<comment type="subcellular location">
    <subcellularLocation>
        <location evidence="3 9">Cytoplasm</location>
    </subcellularLocation>
    <subcellularLocation>
        <location evidence="2">Nucleus</location>
    </subcellularLocation>
</comment>
<dbReference type="CDD" id="cd04087">
    <property type="entry name" value="PTPA"/>
    <property type="match status" value="1"/>
</dbReference>
<reference evidence="11 12" key="1">
    <citation type="journal article" date="2011" name="Proc. Natl. Acad. Sci. U.S.A.">
        <title>Evolutionary erosion of yeast sex chromosomes by mating-type switching accidents.</title>
        <authorList>
            <person name="Gordon J.L."/>
            <person name="Armisen D."/>
            <person name="Proux-Wera E."/>
            <person name="Oheigeartaigh S.S."/>
            <person name="Byrne K.P."/>
            <person name="Wolfe K.H."/>
        </authorList>
    </citation>
    <scope>NUCLEOTIDE SEQUENCE [LARGE SCALE GENOMIC DNA]</scope>
    <source>
        <strain evidence="12">ATCC MYA-139 / BCRC 22969 / CBS 8797 / CCRC 22969 / KCTC 17520 / NBRC 10181 / NCYC 3082</strain>
    </source>
</reference>
<dbReference type="AlphaFoldDB" id="J7SAK9"/>
<evidence type="ECO:0000256" key="10">
    <source>
        <dbReference type="SAM" id="MobiDB-lite"/>
    </source>
</evidence>
<name>J7SAK9_HUIN7</name>
<dbReference type="GO" id="GO:0000159">
    <property type="term" value="C:protein phosphatase type 2A complex"/>
    <property type="evidence" value="ECO:0007669"/>
    <property type="project" value="EnsemblFungi"/>
</dbReference>
<evidence type="ECO:0000256" key="6">
    <source>
        <dbReference type="ARBA" id="ARBA00023110"/>
    </source>
</evidence>
<comment type="catalytic activity">
    <reaction evidence="1 9">
        <text>[protein]-peptidylproline (omega=180) = [protein]-peptidylproline (omega=0)</text>
        <dbReference type="Rhea" id="RHEA:16237"/>
        <dbReference type="Rhea" id="RHEA-COMP:10747"/>
        <dbReference type="Rhea" id="RHEA-COMP:10748"/>
        <dbReference type="ChEBI" id="CHEBI:83833"/>
        <dbReference type="ChEBI" id="CHEBI:83834"/>
        <dbReference type="EC" id="5.2.1.8"/>
    </reaction>
</comment>
<dbReference type="GO" id="GO:0006357">
    <property type="term" value="P:regulation of transcription by RNA polymerase II"/>
    <property type="evidence" value="ECO:0007669"/>
    <property type="project" value="EnsemblFungi"/>
</dbReference>
<feature type="region of interest" description="Disordered" evidence="10">
    <location>
        <begin position="332"/>
        <end position="396"/>
    </location>
</feature>
<dbReference type="GO" id="GO:0007052">
    <property type="term" value="P:mitotic spindle organization"/>
    <property type="evidence" value="ECO:0007669"/>
    <property type="project" value="EnsemblFungi"/>
</dbReference>
<dbReference type="GO" id="GO:0005634">
    <property type="term" value="C:nucleus"/>
    <property type="evidence" value="ECO:0007669"/>
    <property type="project" value="UniProtKB-SubCell"/>
</dbReference>
<dbReference type="GO" id="GO:0005737">
    <property type="term" value="C:cytoplasm"/>
    <property type="evidence" value="ECO:0007669"/>
    <property type="project" value="UniProtKB-SubCell"/>
</dbReference>
<evidence type="ECO:0000256" key="3">
    <source>
        <dbReference type="ARBA" id="ARBA00004496"/>
    </source>
</evidence>
<dbReference type="Proteomes" id="UP000006310">
    <property type="component" value="Chromosome 12"/>
</dbReference>
<dbReference type="GO" id="GO:0006281">
    <property type="term" value="P:DNA repair"/>
    <property type="evidence" value="ECO:0007669"/>
    <property type="project" value="EnsemblFungi"/>
</dbReference>
<evidence type="ECO:0000313" key="12">
    <source>
        <dbReference type="Proteomes" id="UP000006310"/>
    </source>
</evidence>
<dbReference type="InterPro" id="IPR037218">
    <property type="entry name" value="PTPA_sf"/>
</dbReference>
<keyword evidence="12" id="KW-1185">Reference proteome</keyword>
<dbReference type="Pfam" id="PF03095">
    <property type="entry name" value="PTPA"/>
    <property type="match status" value="1"/>
</dbReference>